<protein>
    <submittedName>
        <fullName evidence="2">Uncharacterized protein</fullName>
    </submittedName>
</protein>
<organism evidence="2 3">
    <name type="scientific">Planoprotostelium fungivorum</name>
    <dbReference type="NCBI Taxonomy" id="1890364"/>
    <lineage>
        <taxon>Eukaryota</taxon>
        <taxon>Amoebozoa</taxon>
        <taxon>Evosea</taxon>
        <taxon>Variosea</taxon>
        <taxon>Cavosteliida</taxon>
        <taxon>Cavosteliaceae</taxon>
        <taxon>Planoprotostelium</taxon>
    </lineage>
</organism>
<comment type="caution">
    <text evidence="2">The sequence shown here is derived from an EMBL/GenBank/DDBJ whole genome shotgun (WGS) entry which is preliminary data.</text>
</comment>
<dbReference type="EMBL" id="MDYQ01000095">
    <property type="protein sequence ID" value="PRP82790.1"/>
    <property type="molecule type" value="Genomic_DNA"/>
</dbReference>
<feature type="compositionally biased region" description="Basic and acidic residues" evidence="1">
    <location>
        <begin position="287"/>
        <end position="300"/>
    </location>
</feature>
<proteinExistence type="predicted"/>
<accession>A0A2P6NFQ3</accession>
<dbReference type="Proteomes" id="UP000241769">
    <property type="component" value="Unassembled WGS sequence"/>
</dbReference>
<keyword evidence="3" id="KW-1185">Reference proteome</keyword>
<evidence type="ECO:0000313" key="2">
    <source>
        <dbReference type="EMBL" id="PRP82790.1"/>
    </source>
</evidence>
<dbReference type="InParanoid" id="A0A2P6NFQ3"/>
<reference evidence="2 3" key="1">
    <citation type="journal article" date="2018" name="Genome Biol. Evol.">
        <title>Multiple Roots of Fruiting Body Formation in Amoebozoa.</title>
        <authorList>
            <person name="Hillmann F."/>
            <person name="Forbes G."/>
            <person name="Novohradska S."/>
            <person name="Ferling I."/>
            <person name="Riege K."/>
            <person name="Groth M."/>
            <person name="Westermann M."/>
            <person name="Marz M."/>
            <person name="Spaller T."/>
            <person name="Winckler T."/>
            <person name="Schaap P."/>
            <person name="Glockner G."/>
        </authorList>
    </citation>
    <scope>NUCLEOTIDE SEQUENCE [LARGE SCALE GENOMIC DNA]</scope>
    <source>
        <strain evidence="2 3">Jena</strain>
    </source>
</reference>
<evidence type="ECO:0000313" key="3">
    <source>
        <dbReference type="Proteomes" id="UP000241769"/>
    </source>
</evidence>
<gene>
    <name evidence="2" type="ORF">PROFUN_10005</name>
</gene>
<evidence type="ECO:0000256" key="1">
    <source>
        <dbReference type="SAM" id="MobiDB-lite"/>
    </source>
</evidence>
<dbReference type="AlphaFoldDB" id="A0A2P6NFQ3"/>
<feature type="region of interest" description="Disordered" evidence="1">
    <location>
        <begin position="280"/>
        <end position="300"/>
    </location>
</feature>
<name>A0A2P6NFQ3_9EUKA</name>
<sequence>MLRRCSIRGFINTKRSLEGSPTEWAGKAPKVERPNQRLENEWFSTSVDLSARRQSSDYHIVFLEGPSGSGKGDPKSTSNTNPLITLKWATDMMNSLEDIQKRAQSGELKDKVAFVNRSFLTPYILSTVRDGQNKQYQYFQDVMWETHSCSVVYCKSDPGQVLQRLLGRYELLPDEQKAIRRVLGEYDQDDIQAITSRYALLEDQVSGGQTMMNVKAAMRDSITTTEDIQQVVSEIEPNQNLVDAILHTTSTKQAVAAMLRYYGIGFTFDLSKFKVPPNEEYVGRPGEIPKDQEAEARPKI</sequence>